<dbReference type="EMBL" id="BMQL01000013">
    <property type="protein sequence ID" value="GGR11203.1"/>
    <property type="molecule type" value="Genomic_DNA"/>
</dbReference>
<evidence type="ECO:0000313" key="1">
    <source>
        <dbReference type="EMBL" id="GGR11203.1"/>
    </source>
</evidence>
<dbReference type="RefSeq" id="WP_189090830.1">
    <property type="nucleotide sequence ID" value="NZ_BMQL01000013.1"/>
</dbReference>
<reference evidence="1" key="2">
    <citation type="submission" date="2020-09" db="EMBL/GenBank/DDBJ databases">
        <authorList>
            <person name="Sun Q."/>
            <person name="Ohkuma M."/>
        </authorList>
    </citation>
    <scope>NUCLEOTIDE SEQUENCE</scope>
    <source>
        <strain evidence="1">JCM 31311</strain>
    </source>
</reference>
<dbReference type="Proteomes" id="UP000603865">
    <property type="component" value="Unassembled WGS sequence"/>
</dbReference>
<keyword evidence="2" id="KW-1185">Reference proteome</keyword>
<name>A0A918F5Y1_9DEIO</name>
<evidence type="ECO:0000313" key="2">
    <source>
        <dbReference type="Proteomes" id="UP000603865"/>
    </source>
</evidence>
<protein>
    <submittedName>
        <fullName evidence="1">Uncharacterized protein</fullName>
    </submittedName>
</protein>
<sequence length="172" mass="20329">MKQHHNKDVEFQKGEIDEYRVTFIGNPPAGFSQSPRDIEFLRYFQANRERSLFIVPQLAALVDADLPFKEAVVLNLPVFSDHQEGVIFTAYFMCLLAENYRMMRNGNRSYTKYKVKLLAFYQVMFEGFSPQQAVAYPRRQDVPYQTILTEHRRLFDLHALYINQHRERLTGN</sequence>
<dbReference type="AlphaFoldDB" id="A0A918F5Y1"/>
<reference evidence="1" key="1">
    <citation type="journal article" date="2014" name="Int. J. Syst. Evol. Microbiol.">
        <title>Complete genome sequence of Corynebacterium casei LMG S-19264T (=DSM 44701T), isolated from a smear-ripened cheese.</title>
        <authorList>
            <consortium name="US DOE Joint Genome Institute (JGI-PGF)"/>
            <person name="Walter F."/>
            <person name="Albersmeier A."/>
            <person name="Kalinowski J."/>
            <person name="Ruckert C."/>
        </authorList>
    </citation>
    <scope>NUCLEOTIDE SEQUENCE</scope>
    <source>
        <strain evidence="1">JCM 31311</strain>
    </source>
</reference>
<proteinExistence type="predicted"/>
<accession>A0A918F5Y1</accession>
<organism evidence="1 2">
    <name type="scientific">Deinococcus ruber</name>
    <dbReference type="NCBI Taxonomy" id="1848197"/>
    <lineage>
        <taxon>Bacteria</taxon>
        <taxon>Thermotogati</taxon>
        <taxon>Deinococcota</taxon>
        <taxon>Deinococci</taxon>
        <taxon>Deinococcales</taxon>
        <taxon>Deinococcaceae</taxon>
        <taxon>Deinococcus</taxon>
    </lineage>
</organism>
<comment type="caution">
    <text evidence="1">The sequence shown here is derived from an EMBL/GenBank/DDBJ whole genome shotgun (WGS) entry which is preliminary data.</text>
</comment>
<gene>
    <name evidence="1" type="ORF">GCM10008957_24860</name>
</gene>